<dbReference type="Pfam" id="PF10988">
    <property type="entry name" value="DUF2807"/>
    <property type="match status" value="1"/>
</dbReference>
<accession>A0A3S3RJD1</accession>
<dbReference type="InterPro" id="IPR021255">
    <property type="entry name" value="DUF2807"/>
</dbReference>
<dbReference type="EMBL" id="SBII01000007">
    <property type="protein sequence ID" value="RWX00075.1"/>
    <property type="molecule type" value="Genomic_DNA"/>
</dbReference>
<dbReference type="RefSeq" id="WP_128390032.1">
    <property type="nucleotide sequence ID" value="NZ_SBII01000007.1"/>
</dbReference>
<evidence type="ECO:0000313" key="3">
    <source>
        <dbReference type="EMBL" id="RWX00075.1"/>
    </source>
</evidence>
<feature type="chain" id="PRO_5018662179" evidence="1">
    <location>
        <begin position="19"/>
        <end position="224"/>
    </location>
</feature>
<dbReference type="OrthoDB" id="704821at2"/>
<feature type="signal peptide" evidence="1">
    <location>
        <begin position="1"/>
        <end position="18"/>
    </location>
</feature>
<proteinExistence type="predicted"/>
<evidence type="ECO:0000313" key="4">
    <source>
        <dbReference type="Proteomes" id="UP000287527"/>
    </source>
</evidence>
<organism evidence="3 4">
    <name type="scientific">Flavobacterium cerinum</name>
    <dbReference type="NCBI Taxonomy" id="2502784"/>
    <lineage>
        <taxon>Bacteria</taxon>
        <taxon>Pseudomonadati</taxon>
        <taxon>Bacteroidota</taxon>
        <taxon>Flavobacteriia</taxon>
        <taxon>Flavobacteriales</taxon>
        <taxon>Flavobacteriaceae</taxon>
        <taxon>Flavobacterium</taxon>
    </lineage>
</organism>
<dbReference type="Proteomes" id="UP000287527">
    <property type="component" value="Unassembled WGS sequence"/>
</dbReference>
<keyword evidence="1" id="KW-0732">Signal</keyword>
<keyword evidence="4" id="KW-1185">Reference proteome</keyword>
<evidence type="ECO:0000259" key="2">
    <source>
        <dbReference type="Pfam" id="PF10988"/>
    </source>
</evidence>
<reference evidence="3 4" key="1">
    <citation type="submission" date="2019-01" db="EMBL/GenBank/DDBJ databases">
        <title>Flavobacterium sp. nov.,isolated from freshwater.</title>
        <authorList>
            <person name="Zhang R."/>
            <person name="Du Z.-J."/>
        </authorList>
    </citation>
    <scope>NUCLEOTIDE SEQUENCE [LARGE SCALE GENOMIC DNA]</scope>
    <source>
        <strain evidence="3 4">1E403</strain>
    </source>
</reference>
<protein>
    <submittedName>
        <fullName evidence="3">DUF2807 domain-containing protein</fullName>
    </submittedName>
</protein>
<gene>
    <name evidence="3" type="ORF">EPI11_11060</name>
</gene>
<sequence length="224" mass="24013">MKKSILIAALFLFQMISAQDITKTLSDFSTLRVFDKIDVLLIKGSENKIVIKGSRAQDVELVSKNEELKVRMKFTKLLKGDDVSVTIYYKNIDRIDVSEGARVASQDTFKAIAFDLSAKEGGEVKIALDTEKLTCNASSGGKLNITGKATNNDVVIKSGGILNARELATKQTTVTVNAGGEANITATDLVDAKTRAGGNITIYGKPALLNQKTVAGGNIQVKSK</sequence>
<feature type="domain" description="Putative auto-transporter adhesin head GIN" evidence="2">
    <location>
        <begin position="27"/>
        <end position="206"/>
    </location>
</feature>
<name>A0A3S3RJD1_9FLAO</name>
<dbReference type="Gene3D" id="2.160.20.120">
    <property type="match status" value="1"/>
</dbReference>
<dbReference type="AlphaFoldDB" id="A0A3S3RJD1"/>
<evidence type="ECO:0000256" key="1">
    <source>
        <dbReference type="SAM" id="SignalP"/>
    </source>
</evidence>
<comment type="caution">
    <text evidence="3">The sequence shown here is derived from an EMBL/GenBank/DDBJ whole genome shotgun (WGS) entry which is preliminary data.</text>
</comment>